<evidence type="ECO:0000313" key="5">
    <source>
        <dbReference type="EMBL" id="GMI19965.1"/>
    </source>
</evidence>
<name>A0A9W7L1V7_9STRA</name>
<dbReference type="Pfam" id="PF01730">
    <property type="entry name" value="UreF"/>
    <property type="match status" value="1"/>
</dbReference>
<evidence type="ECO:0000256" key="4">
    <source>
        <dbReference type="SAM" id="MobiDB-lite"/>
    </source>
</evidence>
<dbReference type="InterPro" id="IPR002639">
    <property type="entry name" value="UreF"/>
</dbReference>
<keyword evidence="1" id="KW-0996">Nickel insertion</keyword>
<organism evidence="5 6">
    <name type="scientific">Triparma columacea</name>
    <dbReference type="NCBI Taxonomy" id="722753"/>
    <lineage>
        <taxon>Eukaryota</taxon>
        <taxon>Sar</taxon>
        <taxon>Stramenopiles</taxon>
        <taxon>Ochrophyta</taxon>
        <taxon>Bolidophyceae</taxon>
        <taxon>Parmales</taxon>
        <taxon>Triparmaceae</taxon>
        <taxon>Triparma</taxon>
    </lineage>
</organism>
<dbReference type="AlphaFoldDB" id="A0A9W7L1V7"/>
<comment type="caution">
    <text evidence="5">The sequence shown here is derived from an EMBL/GenBank/DDBJ whole genome shotgun (WGS) entry which is preliminary data.</text>
</comment>
<comment type="similarity">
    <text evidence="3">Belongs to the UreF family.</text>
</comment>
<evidence type="ECO:0000313" key="6">
    <source>
        <dbReference type="Proteomes" id="UP001165065"/>
    </source>
</evidence>
<dbReference type="GO" id="GO:0016151">
    <property type="term" value="F:nickel cation binding"/>
    <property type="evidence" value="ECO:0007669"/>
    <property type="project" value="InterPro"/>
</dbReference>
<sequence>MNELTVHVHDSSTSIDSSAVSNIVDDDVNVESTSYGFVGLDWYTSGYRAVGRSNYNGMGGYDNADGRGWMGKLGTETRVFKRGKLRYRDRYEFNGGRGYMRNIGMGETGVVGSLLIVGDMCEVEIERARKLYGTRPLSGGRSKIPKLNPGLLVVGLGDVEDGLVVRFVAERVEHAVRLVDEILGDKAKEQLEDFRGRRERSDDEVKPRDPKDHEGNYDEDHFKLNDYVLDIPYVAASAKAQTSPLHSSHYQPDLYQLIDPTTPTGGFSHSLGLESSISHGLTPPSGPGLTMYVKHMLLNAWSSQLVYMLAAKRRAEGGGEEVKEDILIIDQHMTVSTTCKVAREASLVQGSCMLRAYGAAFSELSTFCKSYKRLALLSGPSTSSLGSNAAVVFGIVTGLLEVPDLKAAEGYLYTLVRDCVSAGVRMNVIGPLEGAGIIRNVMKEVAVAIKDKVEEGRDVEWRESKGWGGVVDVVQEGHGRLYCRLFTS</sequence>
<keyword evidence="2" id="KW-0143">Chaperone</keyword>
<gene>
    <name evidence="5" type="ORF">TrCOL_g5564</name>
</gene>
<dbReference type="PANTHER" id="PTHR33620:SF1">
    <property type="entry name" value="UREASE ACCESSORY PROTEIN F"/>
    <property type="match status" value="1"/>
</dbReference>
<dbReference type="EMBL" id="BRYA01000502">
    <property type="protein sequence ID" value="GMI19965.1"/>
    <property type="molecule type" value="Genomic_DNA"/>
</dbReference>
<reference evidence="6" key="1">
    <citation type="journal article" date="2023" name="Commun. Biol.">
        <title>Genome analysis of Parmales, the sister group of diatoms, reveals the evolutionary specialization of diatoms from phago-mixotrophs to photoautotrophs.</title>
        <authorList>
            <person name="Ban H."/>
            <person name="Sato S."/>
            <person name="Yoshikawa S."/>
            <person name="Yamada K."/>
            <person name="Nakamura Y."/>
            <person name="Ichinomiya M."/>
            <person name="Sato N."/>
            <person name="Blanc-Mathieu R."/>
            <person name="Endo H."/>
            <person name="Kuwata A."/>
            <person name="Ogata H."/>
        </authorList>
    </citation>
    <scope>NUCLEOTIDE SEQUENCE [LARGE SCALE GENOMIC DNA]</scope>
</reference>
<protein>
    <submittedName>
        <fullName evidence="5">Uncharacterized protein</fullName>
    </submittedName>
</protein>
<proteinExistence type="inferred from homology"/>
<dbReference type="PANTHER" id="PTHR33620">
    <property type="entry name" value="UREASE ACCESSORY PROTEIN F"/>
    <property type="match status" value="1"/>
</dbReference>
<dbReference type="Proteomes" id="UP001165065">
    <property type="component" value="Unassembled WGS sequence"/>
</dbReference>
<evidence type="ECO:0000256" key="1">
    <source>
        <dbReference type="ARBA" id="ARBA00022988"/>
    </source>
</evidence>
<evidence type="ECO:0000256" key="2">
    <source>
        <dbReference type="ARBA" id="ARBA00023186"/>
    </source>
</evidence>
<evidence type="ECO:0000256" key="3">
    <source>
        <dbReference type="ARBA" id="ARBA00046339"/>
    </source>
</evidence>
<keyword evidence="6" id="KW-1185">Reference proteome</keyword>
<accession>A0A9W7L1V7</accession>
<dbReference type="Gene3D" id="1.10.4190.10">
    <property type="entry name" value="Urease accessory protein UreF"/>
    <property type="match status" value="1"/>
</dbReference>
<feature type="region of interest" description="Disordered" evidence="4">
    <location>
        <begin position="193"/>
        <end position="219"/>
    </location>
</feature>
<dbReference type="OrthoDB" id="2550922at2759"/>
<dbReference type="InterPro" id="IPR038277">
    <property type="entry name" value="UreF_sf"/>
</dbReference>